<dbReference type="RefSeq" id="WP_069600749.1">
    <property type="nucleotide sequence ID" value="NZ_CP017150.1"/>
</dbReference>
<dbReference type="InterPro" id="IPR041657">
    <property type="entry name" value="HTH_17"/>
</dbReference>
<name>A0A1D7W6Z3_BREAU</name>
<accession>A0A1D7W6Z3</accession>
<gene>
    <name evidence="1" type="ORF">BLSMQ_3069</name>
</gene>
<organism evidence="1 2">
    <name type="scientific">Brevibacterium aurantiacum</name>
    <dbReference type="NCBI Taxonomy" id="273384"/>
    <lineage>
        <taxon>Bacteria</taxon>
        <taxon>Bacillati</taxon>
        <taxon>Actinomycetota</taxon>
        <taxon>Actinomycetes</taxon>
        <taxon>Micrococcales</taxon>
        <taxon>Brevibacteriaceae</taxon>
        <taxon>Brevibacterium</taxon>
    </lineage>
</organism>
<dbReference type="KEGG" id="blin:BLSMQ_3069"/>
<dbReference type="Pfam" id="PF12728">
    <property type="entry name" value="HTH_17"/>
    <property type="match status" value="1"/>
</dbReference>
<dbReference type="EMBL" id="CP017150">
    <property type="protein sequence ID" value="AOP54771.1"/>
    <property type="molecule type" value="Genomic_DNA"/>
</dbReference>
<proteinExistence type="predicted"/>
<reference evidence="2" key="1">
    <citation type="submission" date="2016-09" db="EMBL/GenBank/DDBJ databases">
        <title>Complete Genome Sequence of Brevibacterium linens SMQ-1335.</title>
        <authorList>
            <person name="de Melo A.G."/>
            <person name="Labrie S.J."/>
            <person name="Dumaresq J."/>
            <person name="Roberts R.J."/>
            <person name="Tremblay D.M."/>
            <person name="Moineau S."/>
        </authorList>
    </citation>
    <scope>NUCLEOTIDE SEQUENCE [LARGE SCALE GENOMIC DNA]</scope>
    <source>
        <strain evidence="2">SMQ-1335</strain>
    </source>
</reference>
<dbReference type="GO" id="GO:0003677">
    <property type="term" value="F:DNA binding"/>
    <property type="evidence" value="ECO:0007669"/>
    <property type="project" value="InterPro"/>
</dbReference>
<sequence length="133" mass="14853">MPTIDLSQIPHSEVEALSQFVHSTSGPELRDLIDSLVDCVRDGATEVSLSAETADLTPNQAATRLGMSRTHLYKLLDSGEIIFHRVGRDRRIRIIDLAKFEAQRQRDRRELAETFARQPQTKSGAIGEIADLL</sequence>
<dbReference type="InterPro" id="IPR010093">
    <property type="entry name" value="SinI_DNA-bd"/>
</dbReference>
<dbReference type="OrthoDB" id="26212at2"/>
<dbReference type="Proteomes" id="UP000094793">
    <property type="component" value="Chromosome"/>
</dbReference>
<dbReference type="AlphaFoldDB" id="A0A1D7W6Z3"/>
<evidence type="ECO:0000313" key="1">
    <source>
        <dbReference type="EMBL" id="AOP54771.1"/>
    </source>
</evidence>
<protein>
    <submittedName>
        <fullName evidence="1">Excisionase domain protein</fullName>
    </submittedName>
</protein>
<evidence type="ECO:0000313" key="2">
    <source>
        <dbReference type="Proteomes" id="UP000094793"/>
    </source>
</evidence>
<dbReference type="NCBIfam" id="TIGR01764">
    <property type="entry name" value="excise"/>
    <property type="match status" value="1"/>
</dbReference>